<evidence type="ECO:0000256" key="3">
    <source>
        <dbReference type="ARBA" id="ARBA00022553"/>
    </source>
</evidence>
<keyword evidence="8" id="KW-0067">ATP-binding</keyword>
<comment type="subcellular location">
    <subcellularLocation>
        <location evidence="1">Cell membrane</location>
        <topology evidence="1">Multi-pass membrane protein</topology>
    </subcellularLocation>
</comment>
<protein>
    <recommendedName>
        <fullName evidence="13">HAMP domain-containing protein</fullName>
    </recommendedName>
</protein>
<evidence type="ECO:0000256" key="1">
    <source>
        <dbReference type="ARBA" id="ARBA00004651"/>
    </source>
</evidence>
<evidence type="ECO:0000256" key="7">
    <source>
        <dbReference type="ARBA" id="ARBA00022777"/>
    </source>
</evidence>
<dbReference type="PANTHER" id="PTHR34220">
    <property type="entry name" value="SENSOR HISTIDINE KINASE YPDA"/>
    <property type="match status" value="1"/>
</dbReference>
<evidence type="ECO:0000256" key="5">
    <source>
        <dbReference type="ARBA" id="ARBA00022692"/>
    </source>
</evidence>
<dbReference type="Pfam" id="PF06580">
    <property type="entry name" value="His_kinase"/>
    <property type="match status" value="1"/>
</dbReference>
<dbReference type="InterPro" id="IPR003660">
    <property type="entry name" value="HAMP_dom"/>
</dbReference>
<gene>
    <name evidence="14" type="ORF">GC102_23805</name>
</gene>
<dbReference type="InterPro" id="IPR036890">
    <property type="entry name" value="HATPase_C_sf"/>
</dbReference>
<evidence type="ECO:0000256" key="2">
    <source>
        <dbReference type="ARBA" id="ARBA00022475"/>
    </source>
</evidence>
<feature type="transmembrane region" description="Helical" evidence="12">
    <location>
        <begin position="20"/>
        <end position="40"/>
    </location>
</feature>
<keyword evidence="9 12" id="KW-1133">Transmembrane helix</keyword>
<dbReference type="PANTHER" id="PTHR34220:SF11">
    <property type="entry name" value="SENSOR PROTEIN KINASE HPTS"/>
    <property type="match status" value="1"/>
</dbReference>
<evidence type="ECO:0000313" key="15">
    <source>
        <dbReference type="Proteomes" id="UP000658690"/>
    </source>
</evidence>
<proteinExistence type="predicted"/>
<keyword evidence="15" id="KW-1185">Reference proteome</keyword>
<feature type="domain" description="HAMP" evidence="13">
    <location>
        <begin position="306"/>
        <end position="358"/>
    </location>
</feature>
<keyword evidence="3" id="KW-0597">Phosphoprotein</keyword>
<evidence type="ECO:0000256" key="9">
    <source>
        <dbReference type="ARBA" id="ARBA00022989"/>
    </source>
</evidence>
<evidence type="ECO:0000259" key="13">
    <source>
        <dbReference type="PROSITE" id="PS50885"/>
    </source>
</evidence>
<feature type="transmembrane region" description="Helical" evidence="12">
    <location>
        <begin position="287"/>
        <end position="304"/>
    </location>
</feature>
<keyword evidence="6" id="KW-0547">Nucleotide-binding</keyword>
<dbReference type="SUPFAM" id="SSF55874">
    <property type="entry name" value="ATPase domain of HSP90 chaperone/DNA topoisomerase II/histidine kinase"/>
    <property type="match status" value="1"/>
</dbReference>
<comment type="caution">
    <text evidence="14">The sequence shown here is derived from an EMBL/GenBank/DDBJ whole genome shotgun (WGS) entry which is preliminary data.</text>
</comment>
<keyword evidence="10" id="KW-0902">Two-component regulatory system</keyword>
<dbReference type="InterPro" id="IPR010559">
    <property type="entry name" value="Sig_transdc_His_kin_internal"/>
</dbReference>
<reference evidence="14 15" key="1">
    <citation type="submission" date="2019-10" db="EMBL/GenBank/DDBJ databases">
        <title>Description of Paenibacillus choica sp. nov.</title>
        <authorList>
            <person name="Carlier A."/>
            <person name="Qi S."/>
        </authorList>
    </citation>
    <scope>NUCLEOTIDE SEQUENCE [LARGE SCALE GENOMIC DNA]</scope>
    <source>
        <strain evidence="14 15">LMG 31460</strain>
    </source>
</reference>
<dbReference type="InterPro" id="IPR050640">
    <property type="entry name" value="Bact_2-comp_sensor_kinase"/>
</dbReference>
<dbReference type="PROSITE" id="PS50885">
    <property type="entry name" value="HAMP"/>
    <property type="match status" value="1"/>
</dbReference>
<evidence type="ECO:0000256" key="10">
    <source>
        <dbReference type="ARBA" id="ARBA00023012"/>
    </source>
</evidence>
<dbReference type="Gene3D" id="3.30.565.10">
    <property type="entry name" value="Histidine kinase-like ATPase, C-terminal domain"/>
    <property type="match status" value="1"/>
</dbReference>
<dbReference type="PROSITE" id="PS51257">
    <property type="entry name" value="PROKAR_LIPOPROTEIN"/>
    <property type="match status" value="1"/>
</dbReference>
<dbReference type="EMBL" id="WHOC01000133">
    <property type="protein sequence ID" value="NOU88753.1"/>
    <property type="molecule type" value="Genomic_DNA"/>
</dbReference>
<keyword evidence="11 12" id="KW-0472">Membrane</keyword>
<dbReference type="InterPro" id="IPR003594">
    <property type="entry name" value="HATPase_dom"/>
</dbReference>
<evidence type="ECO:0000256" key="4">
    <source>
        <dbReference type="ARBA" id="ARBA00022679"/>
    </source>
</evidence>
<evidence type="ECO:0000256" key="6">
    <source>
        <dbReference type="ARBA" id="ARBA00022741"/>
    </source>
</evidence>
<keyword evidence="7" id="KW-0418">Kinase</keyword>
<evidence type="ECO:0000256" key="12">
    <source>
        <dbReference type="SAM" id="Phobius"/>
    </source>
</evidence>
<dbReference type="Proteomes" id="UP000658690">
    <property type="component" value="Unassembled WGS sequence"/>
</dbReference>
<dbReference type="Pfam" id="PF02518">
    <property type="entry name" value="HATPase_c"/>
    <property type="match status" value="1"/>
</dbReference>
<sequence length="573" mass="67533">MFRYFLRQIYAIRISLFAKLFIIMIIIQSCIILLLGQLNINRVDQMIRDREMDYDRNEMISLEAAYNLKLNQVRSFVFSLFSESNQSESMLKKIDNYIKNDPVNGIRLKAEIEQFFQSMTYTDEKIQSILFNRERDGEKFYFNRYFDPSTLLNFNDIVHFTGNEYVKVYPYKNLLIFFLKVNDPLSVKISNVGTLVISVDIGFLEKKGNFLKEDSLIELKNEYGSLLIGDTKQFPEVAQGYIDSRLLDSNNYFITEVKNSIDSMGFTMLISQNNLKQSISAMRKNQWITLLIVILLNVFVAFYVSKRLSKRVKVLTRNMRMYQPDEYHRPIPILKDDEFTILEITFNQLTLKLSEYIQKEYVQEIKAKETELYLLQSQVNPHFLSNMLEILRMQAIKEGQPQIADTIYELSEIFRWNIRNKEMMVTLFEEIYYVELYLKLQKVRFPKMTFEIQLPNVLQNYRMVKFTIQPIIENIFKHALDKKKQVHIQIIAQEHNGNLHVKIQDDGKGISEEKLLDITRQCDIPLLESKALSSIGIFNVHARLRLIFGEEYGLQISSTLNEGTEVRLILPKT</sequence>
<organism evidence="14 15">
    <name type="scientific">Paenibacillus germinis</name>
    <dbReference type="NCBI Taxonomy" id="2654979"/>
    <lineage>
        <taxon>Bacteria</taxon>
        <taxon>Bacillati</taxon>
        <taxon>Bacillota</taxon>
        <taxon>Bacilli</taxon>
        <taxon>Bacillales</taxon>
        <taxon>Paenibacillaceae</taxon>
        <taxon>Paenibacillus</taxon>
    </lineage>
</organism>
<keyword evidence="4" id="KW-0808">Transferase</keyword>
<accession>A0ABX1Z5U9</accession>
<dbReference type="Gene3D" id="6.10.340.10">
    <property type="match status" value="1"/>
</dbReference>
<name>A0ABX1Z5U9_9BACL</name>
<evidence type="ECO:0000256" key="11">
    <source>
        <dbReference type="ARBA" id="ARBA00023136"/>
    </source>
</evidence>
<evidence type="ECO:0000313" key="14">
    <source>
        <dbReference type="EMBL" id="NOU88753.1"/>
    </source>
</evidence>
<evidence type="ECO:0000256" key="8">
    <source>
        <dbReference type="ARBA" id="ARBA00022840"/>
    </source>
</evidence>
<keyword evidence="2" id="KW-1003">Cell membrane</keyword>
<keyword evidence="5 12" id="KW-0812">Transmembrane</keyword>